<dbReference type="SUPFAM" id="SSF51161">
    <property type="entry name" value="Trimeric LpxA-like enzymes"/>
    <property type="match status" value="1"/>
</dbReference>
<dbReference type="InterPro" id="IPR005835">
    <property type="entry name" value="NTP_transferase_dom"/>
</dbReference>
<feature type="domain" description="Nucleotidyl transferase" evidence="1">
    <location>
        <begin position="2"/>
        <end position="236"/>
    </location>
</feature>
<comment type="caution">
    <text evidence="2">The sequence shown here is derived from an EMBL/GenBank/DDBJ whole genome shotgun (WGS) entry which is preliminary data.</text>
</comment>
<organism evidence="2 3">
    <name type="scientific">Lentzea flava</name>
    <dbReference type="NCBI Taxonomy" id="103732"/>
    <lineage>
        <taxon>Bacteria</taxon>
        <taxon>Bacillati</taxon>
        <taxon>Actinomycetota</taxon>
        <taxon>Actinomycetes</taxon>
        <taxon>Pseudonocardiales</taxon>
        <taxon>Pseudonocardiaceae</taxon>
        <taxon>Lentzea</taxon>
    </lineage>
</organism>
<dbReference type="Gene3D" id="3.90.550.10">
    <property type="entry name" value="Spore Coat Polysaccharide Biosynthesis Protein SpsA, Chain A"/>
    <property type="match status" value="1"/>
</dbReference>
<protein>
    <submittedName>
        <fullName evidence="2">Glucose-1-phosphate thymidylyltransferase</fullName>
    </submittedName>
</protein>
<dbReference type="SUPFAM" id="SSF53448">
    <property type="entry name" value="Nucleotide-diphospho-sugar transferases"/>
    <property type="match status" value="1"/>
</dbReference>
<dbReference type="CDD" id="cd04189">
    <property type="entry name" value="G1P_TT_long"/>
    <property type="match status" value="1"/>
</dbReference>
<dbReference type="EMBL" id="BMRE01000050">
    <property type="protein sequence ID" value="GGU71972.1"/>
    <property type="molecule type" value="Genomic_DNA"/>
</dbReference>
<dbReference type="RefSeq" id="WP_189258474.1">
    <property type="nucleotide sequence ID" value="NZ_BMRE01000050.1"/>
</dbReference>
<dbReference type="Pfam" id="PF00483">
    <property type="entry name" value="NTP_transferase"/>
    <property type="match status" value="1"/>
</dbReference>
<dbReference type="Proteomes" id="UP000649573">
    <property type="component" value="Unassembled WGS sequence"/>
</dbReference>
<reference evidence="3" key="1">
    <citation type="journal article" date="2019" name="Int. J. Syst. Evol. Microbiol.">
        <title>The Global Catalogue of Microorganisms (GCM) 10K type strain sequencing project: providing services to taxonomists for standard genome sequencing and annotation.</title>
        <authorList>
            <consortium name="The Broad Institute Genomics Platform"/>
            <consortium name="The Broad Institute Genome Sequencing Center for Infectious Disease"/>
            <person name="Wu L."/>
            <person name="Ma J."/>
        </authorList>
    </citation>
    <scope>NUCLEOTIDE SEQUENCE [LARGE SCALE GENOMIC DNA]</scope>
    <source>
        <strain evidence="3">JCM 3296</strain>
    </source>
</reference>
<evidence type="ECO:0000313" key="2">
    <source>
        <dbReference type="EMBL" id="GGU71972.1"/>
    </source>
</evidence>
<keyword evidence="3" id="KW-1185">Reference proteome</keyword>
<proteinExistence type="predicted"/>
<dbReference type="NCBIfam" id="TIGR01208">
    <property type="entry name" value="rmlA_long"/>
    <property type="match status" value="1"/>
</dbReference>
<dbReference type="PANTHER" id="PTHR42883">
    <property type="entry name" value="GLUCOSE-1-PHOSPHATE THYMIDYLTRANSFERASE"/>
    <property type="match status" value="1"/>
</dbReference>
<dbReference type="InterPro" id="IPR005908">
    <property type="entry name" value="G1P_thy_trans_l"/>
</dbReference>
<dbReference type="PANTHER" id="PTHR42883:SF2">
    <property type="entry name" value="THYMIDYLYLTRANSFERASE"/>
    <property type="match status" value="1"/>
</dbReference>
<evidence type="ECO:0000313" key="3">
    <source>
        <dbReference type="Proteomes" id="UP000649573"/>
    </source>
</evidence>
<dbReference type="InterPro" id="IPR011004">
    <property type="entry name" value="Trimer_LpxA-like_sf"/>
</dbReference>
<gene>
    <name evidence="2" type="ORF">GCM10010178_74530</name>
</gene>
<dbReference type="InterPro" id="IPR029044">
    <property type="entry name" value="Nucleotide-diphossugar_trans"/>
</dbReference>
<accession>A0ABQ2V6Z6</accession>
<dbReference type="Gene3D" id="2.160.10.10">
    <property type="entry name" value="Hexapeptide repeat proteins"/>
    <property type="match status" value="1"/>
</dbReference>
<sequence length="351" mass="37930">MKALVLAGGLGSRLRPFSHTMPKQLIPIANKPVIEHVMDNLRAIGVREVGMIVGNRREELESKLGDGSALGVDITYIQQDEPLGLAHCVLIARDFLADDDFVMYLGDNMLIDGIEEIADEFRTTRPTAQVVVHKVADPRAFGVAEVDENGRVRQLVEKPSEPRSDLAVIGVYFFTPAVHTAVERITPSARGELEITDAIQWLVAEGMDVRARIYSGFWKDTGRVEEVLDCNRELLDRLTATVRGEVDEQSQMVGAVVVEEGARVLRSRIVGPAIIGAGSLVEDSTVGPHTTIGEDCLLRGAGIGYSILLDGASVDNVRGVHGSVIGREASVASAERNRLVVGDHSSIEVPA</sequence>
<evidence type="ECO:0000259" key="1">
    <source>
        <dbReference type="Pfam" id="PF00483"/>
    </source>
</evidence>
<name>A0ABQ2V6Z6_9PSEU</name>